<dbReference type="Gene3D" id="2.60.40.10">
    <property type="entry name" value="Immunoglobulins"/>
    <property type="match status" value="14"/>
</dbReference>
<proteinExistence type="predicted"/>
<dbReference type="SUPFAM" id="SSF49313">
    <property type="entry name" value="Cadherin-like"/>
    <property type="match status" value="11"/>
</dbReference>
<reference evidence="2 3" key="1">
    <citation type="submission" date="2016-10" db="EMBL/GenBank/DDBJ databases">
        <authorList>
            <person name="de Groot N.N."/>
        </authorList>
    </citation>
    <scope>NUCLEOTIDE SEQUENCE [LARGE SCALE GENOMIC DNA]</scope>
    <source>
        <strain evidence="2 3">DSM 21001</strain>
    </source>
</reference>
<dbReference type="InterPro" id="IPR013783">
    <property type="entry name" value="Ig-like_fold"/>
</dbReference>
<dbReference type="PANTHER" id="PTHR37494:SF1">
    <property type="entry name" value="STAPHYLOCOCCUS AUREUS SURFACE PROTEIN A"/>
    <property type="match status" value="1"/>
</dbReference>
<dbReference type="STRING" id="474950.SAMN05421771_3424"/>
<feature type="transmembrane region" description="Helical" evidence="1">
    <location>
        <begin position="50"/>
        <end position="71"/>
    </location>
</feature>
<gene>
    <name evidence="2" type="ORF">SAMN05421771_3424</name>
</gene>
<evidence type="ECO:0000256" key="1">
    <source>
        <dbReference type="SAM" id="Phobius"/>
    </source>
</evidence>
<dbReference type="GO" id="GO:0016020">
    <property type="term" value="C:membrane"/>
    <property type="evidence" value="ECO:0007669"/>
    <property type="project" value="InterPro"/>
</dbReference>
<organism evidence="2 3">
    <name type="scientific">Granulicella pectinivorans</name>
    <dbReference type="NCBI Taxonomy" id="474950"/>
    <lineage>
        <taxon>Bacteria</taxon>
        <taxon>Pseudomonadati</taxon>
        <taxon>Acidobacteriota</taxon>
        <taxon>Terriglobia</taxon>
        <taxon>Terriglobales</taxon>
        <taxon>Acidobacteriaceae</taxon>
        <taxon>Granulicella</taxon>
    </lineage>
</organism>
<name>A0A1I6MS22_9BACT</name>
<dbReference type="GO" id="GO:0005509">
    <property type="term" value="F:calcium ion binding"/>
    <property type="evidence" value="ECO:0007669"/>
    <property type="project" value="InterPro"/>
</dbReference>
<dbReference type="Proteomes" id="UP000199024">
    <property type="component" value="Unassembled WGS sequence"/>
</dbReference>
<keyword evidence="1" id="KW-1133">Transmembrane helix</keyword>
<accession>A0A1I6MS22</accession>
<evidence type="ECO:0000313" key="2">
    <source>
        <dbReference type="EMBL" id="SFS18318.1"/>
    </source>
</evidence>
<dbReference type="InterPro" id="IPR015919">
    <property type="entry name" value="Cadherin-like_sf"/>
</dbReference>
<keyword evidence="1" id="KW-0472">Membrane</keyword>
<dbReference type="EMBL" id="FOZL01000001">
    <property type="protein sequence ID" value="SFS18318.1"/>
    <property type="molecule type" value="Genomic_DNA"/>
</dbReference>
<dbReference type="OrthoDB" id="98106at2"/>
<dbReference type="Pfam" id="PF05345">
    <property type="entry name" value="He_PIG"/>
    <property type="match status" value="14"/>
</dbReference>
<dbReference type="PANTHER" id="PTHR37494">
    <property type="entry name" value="HEMAGGLUTININ"/>
    <property type="match status" value="1"/>
</dbReference>
<evidence type="ECO:0000313" key="3">
    <source>
        <dbReference type="Proteomes" id="UP000199024"/>
    </source>
</evidence>
<protein>
    <submittedName>
        <fullName evidence="2">Putative Ig domain-containing protein</fullName>
    </submittedName>
</protein>
<sequence>MGQFLTHAASDTVLGSPASRHEIDLAQPSSSPTCTTSPFRATSVFRVPGFLWIMLCVACMTLAGCGSGGYAGGGITGLSTSAVNLDAGQSETINATIQGTNPITWTLSCTTGCGSVASSSAGSVVYSAPSGITSPLKLTLTGTTMGTTNSQSVSITVNPDPVITGAAPSGTVGTAYSMTLSATGGTGALKWSIASGTLPAGLSFNATSATISGTPTTVGESTFTAQITDSSDVPYTTTAQRTIVIAAGGAALSLTGNPTAGTVGTAYSTAFQAAGGTGPYTYSLTSGALPSGLSLSASTGVVSGTPTAAGTSGFTVQAQDSTGAKASGTYSIVIASGTSPLTISVASLPNGTVGTPYSSTIGVTGGTAPYTCTITSGTLPAGLSLGGGCVVSGTPTAAGTANLTVKATDSANPTATTSGPVSLTIAPAPLAITVASLPNGQVAVAYSATVGVSGGTGPYSCSVTSGTLPAGLSMGAGCVVSGTPTTAGTANLTVRATDSSNPVLNTSGPVSITIAPAGLSITTGALPGGTVAVPYSATIGVAGGTSPYSCSITSGALPAGLTLGAGCVVSGTPTVAGTSNLVVKATDAGSPMLTASGPVTVTIVPAPANIIISSPPTATVGTPYTGPIPVSGGAPPYTCTITAGTLPAGLTLGAGCVISGTPTTAGPSTITVKAVDSSNPVNTGTGPITVTVQAAGPTLMLASPPAATLNTPYTGTIPVTGGTGPYSCSISSGALPAGLTLGAGCVISGTPTVTGTSSVTVTATDSSHPQGSGTGPVTVTVGGGATLTLTSPPGATAGTPYSGPIGVTGGTAPYTCALVSGTLPAGLTLGTNCVVTGTPTTPGTSSITVKATDSGSPVVTSTGTVSIVVAPATLTLSVSSLPNGTVGVAYAQTIGAAGGTAPYSCTIMAGTLPAGLSLGAGCLVSGTPTTAGTSNLTVRVTDAGSPMQTATGPVSITIVASPLTVTVGALPNGTVGAPYSSTIGVLGGTGPYSCAITTGTLPAGLTLGAGCVVSGTPTTAGLSTMTVKATDSGNPVQTASGQVTITILPAALTLAVTTLPNGVVGTPYTATVGVNGGTAPYSCSITAGTLPAGLTLGAGCSVSGTPTVAGTSNLTVKATDAGTPSQTTSGPVSITITAAPTLTITSPPAATAGTPYTGTIGVTGGTAPYTCTITAGTLPTGLTLGAGCVVSGTPTTAGSSPITVKATDSSSPATTSSGPVTITVNAAAVTLTLSSPANATVATPYVGVIGVSNGTAPYSCTLAGGTLPAGLTLGSACTVTGTPTTAGVSTVSITATDASTPVKTTTGPVAITVLPVPPLTFTGSLPNATIGVAYNQTLHASGGIGPYTYAVTTGALPAGLTLSTAGVVSGTPTAPGASSFTVTATDSEATPQTAALPLVLLVVYPTTPNDPELTGPYAFLFQGYDDEVAGVLAYKTASVGSFTADGTGVLSAGELDSNHQTSNPTGNTISSSNFVGTYTIGTDQRGTMAITTLNADGTTGSTAIYAISVKAPVAPATVATKADMIEFDSNNLSGTKGSGTLLQQQPTTFAAGLTGSYAFGLSGDSPCLPACTVGIFAGPAASVGQFSTDGAGAISGGTGDENIAQTNLANSSLSGTYTTADGNGRLEMSMQTTGTPAGVYPTDYAVYLVGADQAFILSTDKHSSYILLAGTAQRQTTTTFSNASMSGPYVGYENSATNPGLVGATLQNVLNLSTSTIFRGTADAAGTCNTTNVDIGGLTGLVNGLTGLGSGAPILNALLGTYQSTGNSVCTVSSNGRGVLNYPAPSGLLPGILTLLGLGNTPPPARVFYLVAPNRGYFLETGYAGLGNFEPQTGSPFSFSTLNGTYVYGTTAASTVASIDGSGTFTADGAGHASTTTDLNVGVGTINILQLGVTGTQNYTLTDATAGRYLLGSSTVIYAISPTRFVLLDTSALSTSPSVVLLY</sequence>
<keyword evidence="1" id="KW-0812">Transmembrane</keyword>
<keyword evidence="3" id="KW-1185">Reference proteome</keyword>